<dbReference type="PANTHER" id="PTHR21666">
    <property type="entry name" value="PEPTIDASE-RELATED"/>
    <property type="match status" value="1"/>
</dbReference>
<keyword evidence="2" id="KW-0472">Membrane</keyword>
<keyword evidence="5" id="KW-1185">Reference proteome</keyword>
<dbReference type="PANTHER" id="PTHR21666:SF289">
    <property type="entry name" value="L-ALA--D-GLU ENDOPEPTIDASE"/>
    <property type="match status" value="1"/>
</dbReference>
<evidence type="ECO:0000256" key="1">
    <source>
        <dbReference type="ARBA" id="ARBA00022729"/>
    </source>
</evidence>
<proteinExistence type="predicted"/>
<gene>
    <name evidence="4" type="ORF">IGX34_02910</name>
</gene>
<keyword evidence="2" id="KW-0812">Transmembrane</keyword>
<dbReference type="InterPro" id="IPR016047">
    <property type="entry name" value="M23ase_b-sheet_dom"/>
</dbReference>
<dbReference type="CDD" id="cd12797">
    <property type="entry name" value="M23_peptidase"/>
    <property type="match status" value="1"/>
</dbReference>
<evidence type="ECO:0000313" key="5">
    <source>
        <dbReference type="Proteomes" id="UP000651010"/>
    </source>
</evidence>
<dbReference type="Proteomes" id="UP000651010">
    <property type="component" value="Unassembled WGS sequence"/>
</dbReference>
<accession>A0ABR9G5M4</accession>
<name>A0ABR9G5M4_9GAMM</name>
<dbReference type="Pfam" id="PF01551">
    <property type="entry name" value="Peptidase_M23"/>
    <property type="match status" value="1"/>
</dbReference>
<evidence type="ECO:0000259" key="3">
    <source>
        <dbReference type="Pfam" id="PF01551"/>
    </source>
</evidence>
<keyword evidence="1" id="KW-0732">Signal</keyword>
<feature type="domain" description="M23ase beta-sheet core" evidence="3">
    <location>
        <begin position="109"/>
        <end position="203"/>
    </location>
</feature>
<dbReference type="SUPFAM" id="SSF51261">
    <property type="entry name" value="Duplicated hybrid motif"/>
    <property type="match status" value="1"/>
</dbReference>
<dbReference type="InterPro" id="IPR011055">
    <property type="entry name" value="Dup_hybrid_motif"/>
</dbReference>
<dbReference type="InterPro" id="IPR050570">
    <property type="entry name" value="Cell_wall_metabolism_enzyme"/>
</dbReference>
<sequence length="210" mass="23097">MISLFCIKEYFFRIRFLYATVGTVVVWAVMHAVTVSAAQRYVDLPSDAYARTLTRVYDASIDKAMADKSLPRDELASFHRMNAHMPLALARITSEFGDRQNPLGNGHAFHRGIDLAAPRGTPVHAVAAGTVVKAVRDRSYGNVVVIDHHNGYKTLYAHNDTLLVKTGQKVRSGQSIARVGSTGHATGPHLHFEIYRSGQRVNPGPYLAAL</sequence>
<dbReference type="Gene3D" id="2.70.70.10">
    <property type="entry name" value="Glucose Permease (Domain IIA)"/>
    <property type="match status" value="1"/>
</dbReference>
<keyword evidence="2" id="KW-1133">Transmembrane helix</keyword>
<organism evidence="4 5">
    <name type="scientific">Dyella acidiphila</name>
    <dbReference type="NCBI Taxonomy" id="2775866"/>
    <lineage>
        <taxon>Bacteria</taxon>
        <taxon>Pseudomonadati</taxon>
        <taxon>Pseudomonadota</taxon>
        <taxon>Gammaproteobacteria</taxon>
        <taxon>Lysobacterales</taxon>
        <taxon>Rhodanobacteraceae</taxon>
        <taxon>Dyella</taxon>
    </lineage>
</organism>
<dbReference type="EMBL" id="JACZZA010000001">
    <property type="protein sequence ID" value="MBE1159320.1"/>
    <property type="molecule type" value="Genomic_DNA"/>
</dbReference>
<feature type="transmembrane region" description="Helical" evidence="2">
    <location>
        <begin position="12"/>
        <end position="30"/>
    </location>
</feature>
<evidence type="ECO:0000256" key="2">
    <source>
        <dbReference type="SAM" id="Phobius"/>
    </source>
</evidence>
<comment type="caution">
    <text evidence="4">The sequence shown here is derived from an EMBL/GenBank/DDBJ whole genome shotgun (WGS) entry which is preliminary data.</text>
</comment>
<reference evidence="4 5" key="1">
    <citation type="submission" date="2020-09" db="EMBL/GenBank/DDBJ databases">
        <title>Dyella sp. 7MK23 isolated from forest soil.</title>
        <authorList>
            <person name="Fu J."/>
        </authorList>
    </citation>
    <scope>NUCLEOTIDE SEQUENCE [LARGE SCALE GENOMIC DNA]</scope>
    <source>
        <strain evidence="4 5">7MK23</strain>
    </source>
</reference>
<evidence type="ECO:0000313" key="4">
    <source>
        <dbReference type="EMBL" id="MBE1159320.1"/>
    </source>
</evidence>
<dbReference type="RefSeq" id="WP_192554151.1">
    <property type="nucleotide sequence ID" value="NZ_JACZZA010000001.1"/>
</dbReference>
<protein>
    <submittedName>
        <fullName evidence="4">M23 family metallopeptidase</fullName>
    </submittedName>
</protein>